<name>A0A4Y3WEG1_NITWI</name>
<dbReference type="Proteomes" id="UP000318825">
    <property type="component" value="Unassembled WGS sequence"/>
</dbReference>
<evidence type="ECO:0000313" key="9">
    <source>
        <dbReference type="EMBL" id="GEC16898.1"/>
    </source>
</evidence>
<dbReference type="GO" id="GO:0005524">
    <property type="term" value="F:ATP binding"/>
    <property type="evidence" value="ECO:0007669"/>
    <property type="project" value="UniProtKB-KW"/>
</dbReference>
<organism evidence="9 10">
    <name type="scientific">Nitrobacter winogradskyi</name>
    <name type="common">Nitrobacter agilis</name>
    <dbReference type="NCBI Taxonomy" id="913"/>
    <lineage>
        <taxon>Bacteria</taxon>
        <taxon>Pseudomonadati</taxon>
        <taxon>Pseudomonadota</taxon>
        <taxon>Alphaproteobacteria</taxon>
        <taxon>Hyphomicrobiales</taxon>
        <taxon>Nitrobacteraceae</taxon>
        <taxon>Nitrobacter</taxon>
    </lineage>
</organism>
<evidence type="ECO:0000256" key="4">
    <source>
        <dbReference type="ARBA" id="ARBA00022840"/>
    </source>
</evidence>
<protein>
    <submittedName>
        <fullName evidence="9">Putative ABC transporter ATP-binding protein</fullName>
    </submittedName>
</protein>
<dbReference type="PANTHER" id="PTHR42734">
    <property type="entry name" value="METAL TRANSPORT SYSTEM ATP-BINDING PROTEIN TM_0124-RELATED"/>
    <property type="match status" value="1"/>
</dbReference>
<dbReference type="AlphaFoldDB" id="A0A4Y3WEG1"/>
<evidence type="ECO:0000256" key="7">
    <source>
        <dbReference type="ARBA" id="ARBA00024722"/>
    </source>
</evidence>
<dbReference type="InterPro" id="IPR027417">
    <property type="entry name" value="P-loop_NTPase"/>
</dbReference>
<keyword evidence="4 9" id="KW-0067">ATP-binding</keyword>
<reference evidence="9 10" key="1">
    <citation type="submission" date="2019-06" db="EMBL/GenBank/DDBJ databases">
        <title>Whole genome shotgun sequence of Nitrobacter winogradskyi NBRC 14297.</title>
        <authorList>
            <person name="Hosoyama A."/>
            <person name="Uohara A."/>
            <person name="Ohji S."/>
            <person name="Ichikawa N."/>
        </authorList>
    </citation>
    <scope>NUCLEOTIDE SEQUENCE [LARGE SCALE GENOMIC DNA]</scope>
    <source>
        <strain evidence="9 10">NBRC 14297</strain>
    </source>
</reference>
<comment type="similarity">
    <text evidence="1">Belongs to the ABC transporter superfamily.</text>
</comment>
<dbReference type="InterPro" id="IPR003439">
    <property type="entry name" value="ABC_transporter-like_ATP-bd"/>
</dbReference>
<dbReference type="PROSITE" id="PS00211">
    <property type="entry name" value="ABC_TRANSPORTER_1"/>
    <property type="match status" value="1"/>
</dbReference>
<gene>
    <name evidence="9" type="ORF">NWI01_27900</name>
</gene>
<dbReference type="SUPFAM" id="SSF52540">
    <property type="entry name" value="P-loop containing nucleoside triphosphate hydrolases"/>
    <property type="match status" value="1"/>
</dbReference>
<dbReference type="InterPro" id="IPR017871">
    <property type="entry name" value="ABC_transporter-like_CS"/>
</dbReference>
<dbReference type="Pfam" id="PF00005">
    <property type="entry name" value="ABC_tran"/>
    <property type="match status" value="1"/>
</dbReference>
<accession>A0A4Y3WEG1</accession>
<dbReference type="InterPro" id="IPR003593">
    <property type="entry name" value="AAA+_ATPase"/>
</dbReference>
<dbReference type="InterPro" id="IPR050153">
    <property type="entry name" value="Metal_Ion_Import_ABC"/>
</dbReference>
<evidence type="ECO:0000256" key="1">
    <source>
        <dbReference type="ARBA" id="ARBA00005417"/>
    </source>
</evidence>
<evidence type="ECO:0000256" key="6">
    <source>
        <dbReference type="ARBA" id="ARBA00023065"/>
    </source>
</evidence>
<dbReference type="GO" id="GO:0006829">
    <property type="term" value="P:zinc ion transport"/>
    <property type="evidence" value="ECO:0007669"/>
    <property type="project" value="UniProtKB-KW"/>
</dbReference>
<dbReference type="RefSeq" id="WP_141384633.1">
    <property type="nucleotide sequence ID" value="NZ_BJNF01000081.1"/>
</dbReference>
<dbReference type="GO" id="GO:0016887">
    <property type="term" value="F:ATP hydrolysis activity"/>
    <property type="evidence" value="ECO:0007669"/>
    <property type="project" value="InterPro"/>
</dbReference>
<proteinExistence type="inferred from homology"/>
<keyword evidence="5" id="KW-0862">Zinc</keyword>
<dbReference type="EMBL" id="BJNF01000081">
    <property type="protein sequence ID" value="GEC16898.1"/>
    <property type="molecule type" value="Genomic_DNA"/>
</dbReference>
<evidence type="ECO:0000313" key="10">
    <source>
        <dbReference type="Proteomes" id="UP000318825"/>
    </source>
</evidence>
<dbReference type="SMART" id="SM00382">
    <property type="entry name" value="AAA"/>
    <property type="match status" value="1"/>
</dbReference>
<sequence length="279" mass="30720">MDISSSNPEAAVSFSNLGHAYVPDTWIFRRYHASVRKGEIFAILGPNGRGKTTLLKILLGAIQPCEGTLQIDGDVAFVPQLFQVSFDFSCLDMVLMGRARKVGLFTKPKASDLNAASAALERLGIAHFAELPFHQLSGGQRQLVIFARAIAAEADILVLDEPTSALDLQNQQQVLRWIYALSRQDGLTVLMTTHHPHHALAVADQALLMLGCDRFDIGPAKHVLTKEALSALYNVTMARARFQHRDRSMETLVPVFEACPDRTQLLETRGVSEVNSTIM</sequence>
<dbReference type="PROSITE" id="PS50893">
    <property type="entry name" value="ABC_TRANSPORTER_2"/>
    <property type="match status" value="1"/>
</dbReference>
<dbReference type="OrthoDB" id="9805601at2"/>
<comment type="function">
    <text evidence="7">Involved in beta-(1--&gt;2)glucan export. Transmembrane domains (TMD) form a pore in the inner membrane and the ATP-binding domain (NBD) is responsible for energy generation.</text>
</comment>
<keyword evidence="5" id="KW-0864">Zinc transport</keyword>
<keyword evidence="6" id="KW-0406">Ion transport</keyword>
<dbReference type="Gene3D" id="3.40.50.300">
    <property type="entry name" value="P-loop containing nucleotide triphosphate hydrolases"/>
    <property type="match status" value="1"/>
</dbReference>
<feature type="domain" description="ABC transporter" evidence="8">
    <location>
        <begin position="12"/>
        <end position="236"/>
    </location>
</feature>
<evidence type="ECO:0000256" key="3">
    <source>
        <dbReference type="ARBA" id="ARBA00022741"/>
    </source>
</evidence>
<evidence type="ECO:0000259" key="8">
    <source>
        <dbReference type="PROSITE" id="PS50893"/>
    </source>
</evidence>
<dbReference type="PANTHER" id="PTHR42734:SF6">
    <property type="entry name" value="MOLYBDATE IMPORT ATP-BINDING PROTEIN MOLC"/>
    <property type="match status" value="1"/>
</dbReference>
<comment type="caution">
    <text evidence="9">The sequence shown here is derived from an EMBL/GenBank/DDBJ whole genome shotgun (WGS) entry which is preliminary data.</text>
</comment>
<keyword evidence="2" id="KW-0813">Transport</keyword>
<keyword evidence="3" id="KW-0547">Nucleotide-binding</keyword>
<evidence type="ECO:0000256" key="2">
    <source>
        <dbReference type="ARBA" id="ARBA00022448"/>
    </source>
</evidence>
<evidence type="ECO:0000256" key="5">
    <source>
        <dbReference type="ARBA" id="ARBA00022906"/>
    </source>
</evidence>